<dbReference type="Pfam" id="PF14571">
    <property type="entry name" value="Di19_C"/>
    <property type="match status" value="1"/>
</dbReference>
<organism evidence="3 4">
    <name type="scientific">Lactuca virosa</name>
    <dbReference type="NCBI Taxonomy" id="75947"/>
    <lineage>
        <taxon>Eukaryota</taxon>
        <taxon>Viridiplantae</taxon>
        <taxon>Streptophyta</taxon>
        <taxon>Embryophyta</taxon>
        <taxon>Tracheophyta</taxon>
        <taxon>Spermatophyta</taxon>
        <taxon>Magnoliopsida</taxon>
        <taxon>eudicotyledons</taxon>
        <taxon>Gunneridae</taxon>
        <taxon>Pentapetalae</taxon>
        <taxon>asterids</taxon>
        <taxon>campanulids</taxon>
        <taxon>Asterales</taxon>
        <taxon>Asteraceae</taxon>
        <taxon>Cichorioideae</taxon>
        <taxon>Cichorieae</taxon>
        <taxon>Lactucinae</taxon>
        <taxon>Lactuca</taxon>
    </lineage>
</organism>
<dbReference type="InterPro" id="IPR033347">
    <property type="entry name" value="Di19"/>
</dbReference>
<name>A0AAU9N4A3_9ASTR</name>
<dbReference type="AlphaFoldDB" id="A0AAU9N4A3"/>
<comment type="caution">
    <text evidence="3">The sequence shown here is derived from an EMBL/GenBank/DDBJ whole genome shotgun (WGS) entry which is preliminary data.</text>
</comment>
<evidence type="ECO:0000256" key="1">
    <source>
        <dbReference type="SAM" id="MobiDB-lite"/>
    </source>
</evidence>
<sequence>MVKFVSLTETIHGLCKRKVYDDESFSIMSLLRKKLQEHSRLSLQKESESTSVTSSSSFSSSNNAATDPLLLSFVYNPPQTHSSAETSSSKMLSKDDTLDSDIIPASKDHEEKAQKSDFIQTILLSTIFPDNL</sequence>
<protein>
    <recommendedName>
        <fullName evidence="2">Di19 C-terminal domain-containing protein</fullName>
    </recommendedName>
</protein>
<evidence type="ECO:0000259" key="2">
    <source>
        <dbReference type="Pfam" id="PF14571"/>
    </source>
</evidence>
<feature type="region of interest" description="Disordered" evidence="1">
    <location>
        <begin position="76"/>
        <end position="113"/>
    </location>
</feature>
<feature type="compositionally biased region" description="Low complexity" evidence="1">
    <location>
        <begin position="49"/>
        <end position="61"/>
    </location>
</feature>
<reference evidence="3 4" key="1">
    <citation type="submission" date="2022-01" db="EMBL/GenBank/DDBJ databases">
        <authorList>
            <person name="Xiong W."/>
            <person name="Schranz E."/>
        </authorList>
    </citation>
    <scope>NUCLEOTIDE SEQUENCE [LARGE SCALE GENOMIC DNA]</scope>
</reference>
<gene>
    <name evidence="3" type="ORF">LVIROSA_LOCUS20693</name>
</gene>
<dbReference type="EMBL" id="CAKMRJ010003334">
    <property type="protein sequence ID" value="CAH1434151.1"/>
    <property type="molecule type" value="Genomic_DNA"/>
</dbReference>
<evidence type="ECO:0000313" key="3">
    <source>
        <dbReference type="EMBL" id="CAH1434151.1"/>
    </source>
</evidence>
<evidence type="ECO:0000313" key="4">
    <source>
        <dbReference type="Proteomes" id="UP001157418"/>
    </source>
</evidence>
<feature type="region of interest" description="Disordered" evidence="1">
    <location>
        <begin position="42"/>
        <end position="63"/>
    </location>
</feature>
<dbReference type="PANTHER" id="PTHR31875:SF6">
    <property type="entry name" value="PROTEIN DEHYDRATION-INDUCED 19"/>
    <property type="match status" value="1"/>
</dbReference>
<feature type="compositionally biased region" description="Polar residues" evidence="1">
    <location>
        <begin position="77"/>
        <end position="91"/>
    </location>
</feature>
<dbReference type="InterPro" id="IPR027935">
    <property type="entry name" value="Di19_C"/>
</dbReference>
<feature type="domain" description="Di19 C-terminal" evidence="2">
    <location>
        <begin position="28"/>
        <end position="127"/>
    </location>
</feature>
<dbReference type="PANTHER" id="PTHR31875">
    <property type="entry name" value="PROTEIN DEHYDRATION-INDUCED 19"/>
    <property type="match status" value="1"/>
</dbReference>
<keyword evidence="4" id="KW-1185">Reference proteome</keyword>
<dbReference type="Proteomes" id="UP001157418">
    <property type="component" value="Unassembled WGS sequence"/>
</dbReference>
<accession>A0AAU9N4A3</accession>
<proteinExistence type="predicted"/>